<dbReference type="PROSITE" id="PS51257">
    <property type="entry name" value="PROKAR_LIPOPROTEIN"/>
    <property type="match status" value="1"/>
</dbReference>
<reference evidence="2 3" key="1">
    <citation type="journal article" date="2017" name="Int. J. Syst. Evol. Microbiol.">
        <title>Oleiagrimonas citrea sp. nov., a marine bacterium isolated from tidal flat sediment and emended description of the genus Oleiagrimonas Fang et al. 2015 and Oleiagrimonas soli.</title>
        <authorList>
            <person name="Yang S.H."/>
            <person name="Seo H.S."/>
            <person name="Seong C.N."/>
            <person name="Kwon K.K."/>
        </authorList>
    </citation>
    <scope>NUCLEOTIDE SEQUENCE [LARGE SCALE GENOMIC DNA]</scope>
    <source>
        <strain evidence="2 3">MEBiC09124</strain>
    </source>
</reference>
<accession>A0A846ZMW1</accession>
<dbReference type="InterPro" id="IPR017850">
    <property type="entry name" value="Alkaline_phosphatase_core_sf"/>
</dbReference>
<gene>
    <name evidence="2" type="ORF">HF690_07835</name>
</gene>
<dbReference type="RefSeq" id="WP_168609058.1">
    <property type="nucleotide sequence ID" value="NZ_JAAZQD010000003.1"/>
</dbReference>
<protein>
    <submittedName>
        <fullName evidence="2">Alkaline phosphatase family protein</fullName>
    </submittedName>
</protein>
<dbReference type="Gene3D" id="3.30.1360.180">
    <property type="match status" value="1"/>
</dbReference>
<dbReference type="AlphaFoldDB" id="A0A846ZMW1"/>
<dbReference type="PANTHER" id="PTHR10151:SF120">
    <property type="entry name" value="BIS(5'-ADENOSYL)-TRIPHOSPHATASE"/>
    <property type="match status" value="1"/>
</dbReference>
<dbReference type="Gene3D" id="3.40.720.10">
    <property type="entry name" value="Alkaline Phosphatase, subunit A"/>
    <property type="match status" value="1"/>
</dbReference>
<dbReference type="InterPro" id="IPR002591">
    <property type="entry name" value="Phosphodiest/P_Trfase"/>
</dbReference>
<evidence type="ECO:0000256" key="1">
    <source>
        <dbReference type="SAM" id="SignalP"/>
    </source>
</evidence>
<evidence type="ECO:0000313" key="3">
    <source>
        <dbReference type="Proteomes" id="UP000541636"/>
    </source>
</evidence>
<dbReference type="EMBL" id="JAAZQD010000003">
    <property type="protein sequence ID" value="NKZ38869.1"/>
    <property type="molecule type" value="Genomic_DNA"/>
</dbReference>
<dbReference type="PANTHER" id="PTHR10151">
    <property type="entry name" value="ECTONUCLEOTIDE PYROPHOSPHATASE/PHOSPHODIESTERASE"/>
    <property type="match status" value="1"/>
</dbReference>
<feature type="chain" id="PRO_5032560015" evidence="1">
    <location>
        <begin position="21"/>
        <end position="418"/>
    </location>
</feature>
<comment type="caution">
    <text evidence="2">The sequence shown here is derived from an EMBL/GenBank/DDBJ whole genome shotgun (WGS) entry which is preliminary data.</text>
</comment>
<keyword evidence="3" id="KW-1185">Reference proteome</keyword>
<dbReference type="SUPFAM" id="SSF53649">
    <property type="entry name" value="Alkaline phosphatase-like"/>
    <property type="match status" value="1"/>
</dbReference>
<feature type="signal peptide" evidence="1">
    <location>
        <begin position="1"/>
        <end position="20"/>
    </location>
</feature>
<sequence length="418" mass="46638">MKRTLLLVLSLFFLVLAGCAGPSPRSASLQPQTRPAPLLLISIDAFRADYLQRGITPNLQHLADTGVRAKAMEPSFPSLTFPNHYTLVTGLYPDHHGIVNNNMIDPKLGRFSLGDRKAVADPRWWNEAEPIWVTADKHGLKTATMFWPGSATRIHGYRPDHWRPYNGKLTPTQRVDQVLEWLDLPAQKRPTFLTLYFDRVDHDGHEYGPDSKQVNAAMHRIDAAIGKLITGLKQRGLYRHMNIIVVSDHGMAPSPASHTILMDKLIDMHDVTVVSMGELASLIPKPGRTTAVEAALLKPHPHMQCWKKQNIPARFHYGSNPRVPPIVCSPQTGWTVSTSGWLATHTPSMGSHGYDNANPLMRALFIAHGPSFRDDGRVVPEFPNVDVYPLMTHLLGLPAQPNDGDYDTMKVMLRPDAR</sequence>
<dbReference type="Proteomes" id="UP000541636">
    <property type="component" value="Unassembled WGS sequence"/>
</dbReference>
<name>A0A846ZMW1_9GAMM</name>
<evidence type="ECO:0000313" key="2">
    <source>
        <dbReference type="EMBL" id="NKZ38869.1"/>
    </source>
</evidence>
<dbReference type="GO" id="GO:0016787">
    <property type="term" value="F:hydrolase activity"/>
    <property type="evidence" value="ECO:0007669"/>
    <property type="project" value="UniProtKB-ARBA"/>
</dbReference>
<keyword evidence="1" id="KW-0732">Signal</keyword>
<organism evidence="2 3">
    <name type="scientific">Oleiagrimonas citrea</name>
    <dbReference type="NCBI Taxonomy" id="1665687"/>
    <lineage>
        <taxon>Bacteria</taxon>
        <taxon>Pseudomonadati</taxon>
        <taxon>Pseudomonadota</taxon>
        <taxon>Gammaproteobacteria</taxon>
        <taxon>Lysobacterales</taxon>
        <taxon>Rhodanobacteraceae</taxon>
        <taxon>Oleiagrimonas</taxon>
    </lineage>
</organism>
<dbReference type="Pfam" id="PF01663">
    <property type="entry name" value="Phosphodiest"/>
    <property type="match status" value="1"/>
</dbReference>
<dbReference type="CDD" id="cd16018">
    <property type="entry name" value="Enpp"/>
    <property type="match status" value="1"/>
</dbReference>
<proteinExistence type="predicted"/>